<dbReference type="SUPFAM" id="SSF48208">
    <property type="entry name" value="Six-hairpin glycosidases"/>
    <property type="match status" value="1"/>
</dbReference>
<name>A0ABQ1XR59_9MICC</name>
<evidence type="ECO:0000313" key="3">
    <source>
        <dbReference type="Proteomes" id="UP000596938"/>
    </source>
</evidence>
<dbReference type="Gene3D" id="1.50.10.20">
    <property type="match status" value="1"/>
</dbReference>
<comment type="caution">
    <text evidence="2">The sequence shown here is derived from an EMBL/GenBank/DDBJ whole genome shotgun (WGS) entry which is preliminary data.</text>
</comment>
<protein>
    <recommendedName>
        <fullName evidence="4">Glycosyl hydrolase</fullName>
    </recommendedName>
</protein>
<dbReference type="Pfam" id="PF03663">
    <property type="entry name" value="Glyco_hydro_76"/>
    <property type="match status" value="1"/>
</dbReference>
<gene>
    <name evidence="2" type="ORF">GCM10011577_25210</name>
</gene>
<dbReference type="InterPro" id="IPR008928">
    <property type="entry name" value="6-hairpin_glycosidase_sf"/>
</dbReference>
<organism evidence="2 3">
    <name type="scientific">Pseudarthrobacter polychromogenes</name>
    <dbReference type="NCBI Taxonomy" id="1676"/>
    <lineage>
        <taxon>Bacteria</taxon>
        <taxon>Bacillati</taxon>
        <taxon>Actinomycetota</taxon>
        <taxon>Actinomycetes</taxon>
        <taxon>Micrococcales</taxon>
        <taxon>Micrococcaceae</taxon>
        <taxon>Pseudarthrobacter</taxon>
    </lineage>
</organism>
<feature type="compositionally biased region" description="Polar residues" evidence="1">
    <location>
        <begin position="300"/>
        <end position="316"/>
    </location>
</feature>
<feature type="region of interest" description="Disordered" evidence="1">
    <location>
        <begin position="283"/>
        <end position="316"/>
    </location>
</feature>
<evidence type="ECO:0000256" key="1">
    <source>
        <dbReference type="SAM" id="MobiDB-lite"/>
    </source>
</evidence>
<dbReference type="Proteomes" id="UP000596938">
    <property type="component" value="Unassembled WGS sequence"/>
</dbReference>
<dbReference type="InterPro" id="IPR005198">
    <property type="entry name" value="Glyco_hydro_76"/>
</dbReference>
<dbReference type="EMBL" id="BMKU01000007">
    <property type="protein sequence ID" value="GGH00490.1"/>
    <property type="molecule type" value="Genomic_DNA"/>
</dbReference>
<accession>A0ABQ1XR59</accession>
<reference evidence="3" key="1">
    <citation type="journal article" date="2019" name="Int. J. Syst. Evol. Microbiol.">
        <title>The Global Catalogue of Microorganisms (GCM) 10K type strain sequencing project: providing services to taxonomists for standard genome sequencing and annotation.</title>
        <authorList>
            <consortium name="The Broad Institute Genomics Platform"/>
            <consortium name="The Broad Institute Genome Sequencing Center for Infectious Disease"/>
            <person name="Wu L."/>
            <person name="Ma J."/>
        </authorList>
    </citation>
    <scope>NUCLEOTIDE SEQUENCE [LARGE SCALE GENOMIC DNA]</scope>
    <source>
        <strain evidence="3">CGMCC 1.1927</strain>
    </source>
</reference>
<sequence>MTRLDPAPARQDPFRWDARANQAAQSVTALFGRRLFFLPGTHLGAVKWPSPAWHKDPMGALAGPWHYWWQAHYVDCLVDAGRRELANGATPAARFNGPGHPSAGRLASRLVTGIRLRNAFTFVNSYYDDMAWLALATHRLDTLAGEARRRGRRRNARVRRSLTLQFEAACTDDLNGGAFWSKKRDFKNTPASAPIALHFARTDHPQKARALLDWLDATLFDPDQGLYLDGARLGPAGEVLVERTVYTYNQGPVLGALLEMGGEADLARAAMVVDAVDRLLTVPSSTGKPQAPSPVRTAGSAPSTGAVASSPMTSSGGRVLRCEGSGDGGLFTGILCRYLALAAADGRLPAQTRTTAARLVAGTAEALWSGKRTVQAGEAADRGHGAVIFSQHAAQPGGETYPPGAAVELSTQLQAWMVLEAAATLPGNAGNASSN</sequence>
<evidence type="ECO:0000313" key="2">
    <source>
        <dbReference type="EMBL" id="GGH00490.1"/>
    </source>
</evidence>
<evidence type="ECO:0008006" key="4">
    <source>
        <dbReference type="Google" id="ProtNLM"/>
    </source>
</evidence>
<keyword evidence="3" id="KW-1185">Reference proteome</keyword>
<dbReference type="PANTHER" id="PTHR47791">
    <property type="entry name" value="MEIOTICALLY UP-REGULATED GENE 191 PROTEIN"/>
    <property type="match status" value="1"/>
</dbReference>
<dbReference type="RefSeq" id="WP_188811492.1">
    <property type="nucleotide sequence ID" value="NZ_BAAAWV010000001.1"/>
</dbReference>
<dbReference type="PANTHER" id="PTHR47791:SF3">
    <property type="entry name" value="MEIOTICALLY UP-REGULATED GENE 191 PROTEIN"/>
    <property type="match status" value="1"/>
</dbReference>
<proteinExistence type="predicted"/>
<dbReference type="InterPro" id="IPR053169">
    <property type="entry name" value="MUG_Protein"/>
</dbReference>